<evidence type="ECO:0000313" key="4">
    <source>
        <dbReference type="Proteomes" id="UP001557484"/>
    </source>
</evidence>
<dbReference type="PROSITE" id="PS00455">
    <property type="entry name" value="AMP_BINDING"/>
    <property type="match status" value="1"/>
</dbReference>
<keyword evidence="4" id="KW-1185">Reference proteome</keyword>
<reference evidence="3 4" key="1">
    <citation type="journal article" date="2011" name="Int. J. Syst. Evol. Microbiol.">
        <title>Zhongshania antarctica gen. nov., sp. nov. and Zhongshania guokunii sp. nov., gammaproteobacteria respectively isolated from coastal attached (fast) ice and surface seawater of the Antarctic.</title>
        <authorList>
            <person name="Li H.J."/>
            <person name="Zhang X.Y."/>
            <person name="Chen C.X."/>
            <person name="Zhang Y.J."/>
            <person name="Gao Z.M."/>
            <person name="Yu Y."/>
            <person name="Chen X.L."/>
            <person name="Chen B."/>
            <person name="Zhang Y.Z."/>
        </authorList>
    </citation>
    <scope>NUCLEOTIDE SEQUENCE [LARGE SCALE GENOMIC DNA]</scope>
    <source>
        <strain evidence="3 4">R06B22</strain>
    </source>
</reference>
<dbReference type="Pfam" id="PF23562">
    <property type="entry name" value="AMP-binding_C_3"/>
    <property type="match status" value="1"/>
</dbReference>
<evidence type="ECO:0000256" key="1">
    <source>
        <dbReference type="ARBA" id="ARBA00022598"/>
    </source>
</evidence>
<protein>
    <submittedName>
        <fullName evidence="3">AMP-binding protein</fullName>
    </submittedName>
</protein>
<dbReference type="EMBL" id="JBFRYB010000001">
    <property type="protein sequence ID" value="MEX1664054.1"/>
    <property type="molecule type" value="Genomic_DNA"/>
</dbReference>
<dbReference type="RefSeq" id="WP_368374180.1">
    <property type="nucleotide sequence ID" value="NZ_JBFRYB010000001.1"/>
</dbReference>
<comment type="caution">
    <text evidence="3">The sequence shown here is derived from an EMBL/GenBank/DDBJ whole genome shotgun (WGS) entry which is preliminary data.</text>
</comment>
<dbReference type="Proteomes" id="UP001557484">
    <property type="component" value="Unassembled WGS sequence"/>
</dbReference>
<sequence length="530" mass="56039">MSKIIAVLRKFASESSDRTALHGDVSSVSYREMLAAIDAIAAELGAQGIERVGLAADNGPEWIIVDLACQCAGVPLIPLPAFFTPQQLSHAVDSSGVDALFSDQGGFGVTGKTLFGSRFLERSQPFSGLSTIKAYRVMPAAIDRVPLPYDTAKITYTSGSTGNPKGVCLSVAAQYATATALNDALKAMPLSRHLAVLPLATLLENVAGVYSALLRGAEVMLPSLATLGWSGSSGLDIQGLASILTITKPDSAVLLPQILKGLIACRDEGQWQAPSSLQFLAVGGARVAPELIARARLFGLPVYEGYGLSECGSVVCVNSPGADKPGSAGKVLPHCSVRIVDGEVMVAGNAYQGYLQLDTGAPERAEVVTGDLGELDDDGFLWLRGRSKNLLVSSYGRNISPEWPESELSALPSILQCMVIGDAQPYCGAFIYPAAGLSREQINREISRCNAVLPDYAQIRRWVALPKPFTTADGLLTANGRLRRQDILAHYDDLVTACFSDVIDPQSVNLTLAISSSTAADIADIDLVRE</sequence>
<dbReference type="InterPro" id="IPR045851">
    <property type="entry name" value="AMP-bd_C_sf"/>
</dbReference>
<dbReference type="InterPro" id="IPR050237">
    <property type="entry name" value="ATP-dep_AMP-bd_enzyme"/>
</dbReference>
<evidence type="ECO:0000259" key="2">
    <source>
        <dbReference type="Pfam" id="PF00501"/>
    </source>
</evidence>
<dbReference type="Pfam" id="PF00501">
    <property type="entry name" value="AMP-binding"/>
    <property type="match status" value="1"/>
</dbReference>
<name>A0ABV3TR34_9GAMM</name>
<dbReference type="InterPro" id="IPR000873">
    <property type="entry name" value="AMP-dep_synth/lig_dom"/>
</dbReference>
<proteinExistence type="predicted"/>
<dbReference type="Gene3D" id="3.40.50.12780">
    <property type="entry name" value="N-terminal domain of ligase-like"/>
    <property type="match status" value="1"/>
</dbReference>
<evidence type="ECO:0000313" key="3">
    <source>
        <dbReference type="EMBL" id="MEX1664054.1"/>
    </source>
</evidence>
<keyword evidence="1" id="KW-0436">Ligase</keyword>
<feature type="domain" description="AMP-dependent synthetase/ligase" evidence="2">
    <location>
        <begin position="9"/>
        <end position="343"/>
    </location>
</feature>
<dbReference type="InterPro" id="IPR042099">
    <property type="entry name" value="ANL_N_sf"/>
</dbReference>
<dbReference type="PANTHER" id="PTHR43767:SF8">
    <property type="entry name" value="LONG-CHAIN-FATTY-ACID--COA LIGASE"/>
    <property type="match status" value="1"/>
</dbReference>
<accession>A0ABV3TR34</accession>
<dbReference type="PANTHER" id="PTHR43767">
    <property type="entry name" value="LONG-CHAIN-FATTY-ACID--COA LIGASE"/>
    <property type="match status" value="1"/>
</dbReference>
<dbReference type="SUPFAM" id="SSF56801">
    <property type="entry name" value="Acetyl-CoA synthetase-like"/>
    <property type="match status" value="1"/>
</dbReference>
<dbReference type="InterPro" id="IPR020845">
    <property type="entry name" value="AMP-binding_CS"/>
</dbReference>
<dbReference type="Gene3D" id="3.30.300.30">
    <property type="match status" value="1"/>
</dbReference>
<organism evidence="3 4">
    <name type="scientific">Zhongshania arctica</name>
    <dbReference type="NCBI Taxonomy" id="3238302"/>
    <lineage>
        <taxon>Bacteria</taxon>
        <taxon>Pseudomonadati</taxon>
        <taxon>Pseudomonadota</taxon>
        <taxon>Gammaproteobacteria</taxon>
        <taxon>Cellvibrionales</taxon>
        <taxon>Spongiibacteraceae</taxon>
        <taxon>Zhongshania</taxon>
    </lineage>
</organism>
<gene>
    <name evidence="3" type="ORF">AB4875_01075</name>
</gene>